<evidence type="ECO:0000313" key="15">
    <source>
        <dbReference type="Proteomes" id="UP000293874"/>
    </source>
</evidence>
<sequence>MPHEAISVFDMFKIGVGPSSSHTLGPWRAAQRFLSALESRQSIFNVVSVRVLLYGSLAKTGKGHGTDIAVQLGLCGDDPVTFDVHQIQPKIKDIAAMKKLVLNGRHEIDFDPAEDIELLMTESLPFHPNAMTCLATFENGEQIAETYYSVGGGFVVQEGEEAGGAAAVQLPFPVDTADDLLHWCRKTGLAIHEVVMENENSWRSESETKAGMLNIWQVMKDCIYRGCHTQGTLPGGLNVKRRAADLNKKLLNGRTYHDYDSWLQAIRDGGQQFQYILDWVSCFALAVNEENASFGRVVTAPTNGAAGVIPAVLQYFVTFCDGYKEDRILQFMLTAAEIGSIFKKGATISAAMGGCQAEIGVSSAMAAAGLTEAQGGSQRQAMMAAEIAMEHHLGLTCDPIAGLVQIPCIERNTMGAIKAITASQLALQSTPDFARVSLDGVIRTMWDTARDMSFKYKETAEGGLAVHIPISLSEC</sequence>
<evidence type="ECO:0000256" key="3">
    <source>
        <dbReference type="ARBA" id="ARBA00008636"/>
    </source>
</evidence>
<evidence type="ECO:0000259" key="12">
    <source>
        <dbReference type="Pfam" id="PF03313"/>
    </source>
</evidence>
<dbReference type="NCBIfam" id="TIGR00720">
    <property type="entry name" value="sda_mono"/>
    <property type="match status" value="1"/>
</dbReference>
<dbReference type="InterPro" id="IPR029009">
    <property type="entry name" value="ASB_dom_sf"/>
</dbReference>
<dbReference type="InterPro" id="IPR005130">
    <property type="entry name" value="Ser_deHydtase-like_asu"/>
</dbReference>
<evidence type="ECO:0000256" key="9">
    <source>
        <dbReference type="ARBA" id="ARBA00023239"/>
    </source>
</evidence>
<comment type="similarity">
    <text evidence="3 11">Belongs to the iron-sulfur dependent L-serine dehydratase family.</text>
</comment>
<feature type="domain" description="Serine dehydratase beta chain" evidence="13">
    <location>
        <begin position="7"/>
        <end position="159"/>
    </location>
</feature>
<dbReference type="InterPro" id="IPR004644">
    <property type="entry name" value="Fe-S_L-Ser_mono"/>
</dbReference>
<comment type="pathway">
    <text evidence="2">Carbohydrate biosynthesis; gluconeogenesis.</text>
</comment>
<dbReference type="Proteomes" id="UP000293874">
    <property type="component" value="Unassembled WGS sequence"/>
</dbReference>
<dbReference type="PANTHER" id="PTHR30182">
    <property type="entry name" value="L-SERINE DEHYDRATASE"/>
    <property type="match status" value="1"/>
</dbReference>
<dbReference type="GO" id="GO:0051539">
    <property type="term" value="F:4 iron, 4 sulfur cluster binding"/>
    <property type="evidence" value="ECO:0007669"/>
    <property type="project" value="UniProtKB-UniRule"/>
</dbReference>
<evidence type="ECO:0000256" key="7">
    <source>
        <dbReference type="ARBA" id="ARBA00023004"/>
    </source>
</evidence>
<dbReference type="FunFam" id="3.30.1330.90:FF:000001">
    <property type="entry name" value="L-serine ammonia-lyase 1"/>
    <property type="match status" value="1"/>
</dbReference>
<dbReference type="EC" id="4.3.1.17" evidence="11"/>
<dbReference type="AlphaFoldDB" id="A0A4V2EZ82"/>
<evidence type="ECO:0000256" key="6">
    <source>
        <dbReference type="ARBA" id="ARBA00022723"/>
    </source>
</evidence>
<dbReference type="OrthoDB" id="9805537at2"/>
<protein>
    <recommendedName>
        <fullName evidence="11">L-serine dehydratase</fullName>
        <ecNumber evidence="11">4.3.1.17</ecNumber>
    </recommendedName>
</protein>
<keyword evidence="9 11" id="KW-0456">Lyase</keyword>
<dbReference type="GO" id="GO:0046872">
    <property type="term" value="F:metal ion binding"/>
    <property type="evidence" value="ECO:0007669"/>
    <property type="project" value="UniProtKB-KW"/>
</dbReference>
<dbReference type="GO" id="GO:0003941">
    <property type="term" value="F:L-serine ammonia-lyase activity"/>
    <property type="evidence" value="ECO:0007669"/>
    <property type="project" value="UniProtKB-UniRule"/>
</dbReference>
<dbReference type="InterPro" id="IPR051318">
    <property type="entry name" value="Fe-S_L-Ser"/>
</dbReference>
<evidence type="ECO:0000256" key="5">
    <source>
        <dbReference type="ARBA" id="ARBA00022485"/>
    </source>
</evidence>
<dbReference type="PANTHER" id="PTHR30182:SF1">
    <property type="entry name" value="L-SERINE DEHYDRATASE 1"/>
    <property type="match status" value="1"/>
</dbReference>
<comment type="cofactor">
    <cofactor evidence="1 11">
        <name>[4Fe-4S] cluster</name>
        <dbReference type="ChEBI" id="CHEBI:49883"/>
    </cofactor>
</comment>
<dbReference type="Pfam" id="PF03315">
    <property type="entry name" value="SDH_beta"/>
    <property type="match status" value="1"/>
</dbReference>
<comment type="caution">
    <text evidence="14">The sequence shown here is derived from an EMBL/GenBank/DDBJ whole genome shotgun (WGS) entry which is preliminary data.</text>
</comment>
<keyword evidence="5 11" id="KW-0004">4Fe-4S</keyword>
<comment type="catalytic activity">
    <reaction evidence="10 11">
        <text>L-serine = pyruvate + NH4(+)</text>
        <dbReference type="Rhea" id="RHEA:19169"/>
        <dbReference type="ChEBI" id="CHEBI:15361"/>
        <dbReference type="ChEBI" id="CHEBI:28938"/>
        <dbReference type="ChEBI" id="CHEBI:33384"/>
        <dbReference type="EC" id="4.3.1.17"/>
    </reaction>
</comment>
<keyword evidence="8 11" id="KW-0411">Iron-sulfur</keyword>
<evidence type="ECO:0000256" key="8">
    <source>
        <dbReference type="ARBA" id="ARBA00023014"/>
    </source>
</evidence>
<organism evidence="14 15">
    <name type="scientific">Pseudobacter ginsenosidimutans</name>
    <dbReference type="NCBI Taxonomy" id="661488"/>
    <lineage>
        <taxon>Bacteria</taxon>
        <taxon>Pseudomonadati</taxon>
        <taxon>Bacteroidota</taxon>
        <taxon>Chitinophagia</taxon>
        <taxon>Chitinophagales</taxon>
        <taxon>Chitinophagaceae</taxon>
        <taxon>Pseudobacter</taxon>
    </lineage>
</organism>
<reference evidence="14 15" key="1">
    <citation type="submission" date="2019-02" db="EMBL/GenBank/DDBJ databases">
        <title>Genomic Encyclopedia of Type Strains, Phase IV (KMG-IV): sequencing the most valuable type-strain genomes for metagenomic binning, comparative biology and taxonomic classification.</title>
        <authorList>
            <person name="Goeker M."/>
        </authorList>
    </citation>
    <scope>NUCLEOTIDE SEQUENCE [LARGE SCALE GENOMIC DNA]</scope>
    <source>
        <strain evidence="14 15">DSM 18116</strain>
    </source>
</reference>
<evidence type="ECO:0000256" key="10">
    <source>
        <dbReference type="ARBA" id="ARBA00049406"/>
    </source>
</evidence>
<dbReference type="GO" id="GO:0006094">
    <property type="term" value="P:gluconeogenesis"/>
    <property type="evidence" value="ECO:0007669"/>
    <property type="project" value="UniProtKB-KW"/>
</dbReference>
<dbReference type="EMBL" id="SGXA01000005">
    <property type="protein sequence ID" value="RZS65580.1"/>
    <property type="molecule type" value="Genomic_DNA"/>
</dbReference>
<dbReference type="RefSeq" id="WP_130544236.1">
    <property type="nucleotide sequence ID" value="NZ_CP042431.1"/>
</dbReference>
<evidence type="ECO:0000256" key="4">
    <source>
        <dbReference type="ARBA" id="ARBA00022432"/>
    </source>
</evidence>
<evidence type="ECO:0000256" key="1">
    <source>
        <dbReference type="ARBA" id="ARBA00001966"/>
    </source>
</evidence>
<dbReference type="Gene3D" id="3.30.1330.90">
    <property type="entry name" value="D-3-phosphoglycerate dehydrogenase, domain 3"/>
    <property type="match status" value="1"/>
</dbReference>
<keyword evidence="6 11" id="KW-0479">Metal-binding</keyword>
<keyword evidence="7 11" id="KW-0408">Iron</keyword>
<proteinExistence type="inferred from homology"/>
<evidence type="ECO:0000256" key="2">
    <source>
        <dbReference type="ARBA" id="ARBA00004742"/>
    </source>
</evidence>
<evidence type="ECO:0000256" key="11">
    <source>
        <dbReference type="RuleBase" id="RU366059"/>
    </source>
</evidence>
<dbReference type="SUPFAM" id="SSF143548">
    <property type="entry name" value="Serine metabolism enzymes domain"/>
    <property type="match status" value="1"/>
</dbReference>
<evidence type="ECO:0000259" key="13">
    <source>
        <dbReference type="Pfam" id="PF03315"/>
    </source>
</evidence>
<feature type="domain" description="Serine dehydratase-like alpha subunit" evidence="12">
    <location>
        <begin position="187"/>
        <end position="465"/>
    </location>
</feature>
<keyword evidence="15" id="KW-1185">Reference proteome</keyword>
<name>A0A4V2EZ82_9BACT</name>
<dbReference type="InterPro" id="IPR005131">
    <property type="entry name" value="Ser_deHydtase_bsu"/>
</dbReference>
<gene>
    <name evidence="14" type="ORF">EV199_5755</name>
</gene>
<dbReference type="Pfam" id="PF03313">
    <property type="entry name" value="SDH_alpha"/>
    <property type="match status" value="1"/>
</dbReference>
<keyword evidence="4 11" id="KW-0312">Gluconeogenesis</keyword>
<evidence type="ECO:0000313" key="14">
    <source>
        <dbReference type="EMBL" id="RZS65580.1"/>
    </source>
</evidence>
<accession>A0A4V2EZ82</accession>